<organism evidence="2 3">
    <name type="scientific">Lupinus albus</name>
    <name type="common">White lupine</name>
    <name type="synonym">Lupinus termis</name>
    <dbReference type="NCBI Taxonomy" id="3870"/>
    <lineage>
        <taxon>Eukaryota</taxon>
        <taxon>Viridiplantae</taxon>
        <taxon>Streptophyta</taxon>
        <taxon>Embryophyta</taxon>
        <taxon>Tracheophyta</taxon>
        <taxon>Spermatophyta</taxon>
        <taxon>Magnoliopsida</taxon>
        <taxon>eudicotyledons</taxon>
        <taxon>Gunneridae</taxon>
        <taxon>Pentapetalae</taxon>
        <taxon>rosids</taxon>
        <taxon>fabids</taxon>
        <taxon>Fabales</taxon>
        <taxon>Fabaceae</taxon>
        <taxon>Papilionoideae</taxon>
        <taxon>50 kb inversion clade</taxon>
        <taxon>genistoids sensu lato</taxon>
        <taxon>core genistoids</taxon>
        <taxon>Genisteae</taxon>
        <taxon>Lupinus</taxon>
    </lineage>
</organism>
<keyword evidence="1" id="KW-1133">Transmembrane helix</keyword>
<dbReference type="OrthoDB" id="1921494at2759"/>
<name>A0A6A4NZA7_LUPAL</name>
<proteinExistence type="predicted"/>
<dbReference type="PANTHER" id="PTHR46215">
    <property type="entry name" value="DIRIGENT PROTEIN 24-RELATED"/>
    <property type="match status" value="1"/>
</dbReference>
<feature type="transmembrane region" description="Helical" evidence="1">
    <location>
        <begin position="12"/>
        <end position="29"/>
    </location>
</feature>
<keyword evidence="1" id="KW-0812">Transmembrane</keyword>
<protein>
    <submittedName>
        <fullName evidence="2">Putative allene oxide cyclase/dirigent protein</fullName>
    </submittedName>
</protein>
<keyword evidence="3" id="KW-1185">Reference proteome</keyword>
<evidence type="ECO:0000313" key="2">
    <source>
        <dbReference type="EMBL" id="KAE9593234.1"/>
    </source>
</evidence>
<sequence length="155" mass="16904">MAKKLTFTPFPLKAIVFHLFLLSIGISYVKTDKVLTFLMHNNLGGLTPSERIVAGIIANSQTINLPFSKPNNRVFPIKGSVPLFDTSIDVTNPGSLTNTVVITNINKNKVVIDHSNTLPYVIQNQLPLGATLGNVLFGRITVIDDEITQGRISFG</sequence>
<dbReference type="InterPro" id="IPR004265">
    <property type="entry name" value="Dirigent"/>
</dbReference>
<gene>
    <name evidence="2" type="ORF">Lalb_Chr19g0137621</name>
</gene>
<evidence type="ECO:0000256" key="1">
    <source>
        <dbReference type="SAM" id="Phobius"/>
    </source>
</evidence>
<keyword evidence="1" id="KW-0472">Membrane</keyword>
<dbReference type="PANTHER" id="PTHR46215:SF12">
    <property type="entry name" value="DIRIGENT PROTEIN"/>
    <property type="match status" value="1"/>
</dbReference>
<dbReference type="EMBL" id="WOCE01000019">
    <property type="protein sequence ID" value="KAE9593234.1"/>
    <property type="molecule type" value="Genomic_DNA"/>
</dbReference>
<dbReference type="AlphaFoldDB" id="A0A6A4NZA7"/>
<evidence type="ECO:0000313" key="3">
    <source>
        <dbReference type="Proteomes" id="UP000447434"/>
    </source>
</evidence>
<dbReference type="Proteomes" id="UP000447434">
    <property type="component" value="Chromosome 19"/>
</dbReference>
<comment type="caution">
    <text evidence="2">The sequence shown here is derived from an EMBL/GenBank/DDBJ whole genome shotgun (WGS) entry which is preliminary data.</text>
</comment>
<reference evidence="3" key="1">
    <citation type="journal article" date="2020" name="Nat. Commun.">
        <title>Genome sequence of the cluster root forming white lupin.</title>
        <authorList>
            <person name="Hufnagel B."/>
            <person name="Marques A."/>
            <person name="Soriano A."/>
            <person name="Marques L."/>
            <person name="Divol F."/>
            <person name="Doumas P."/>
            <person name="Sallet E."/>
            <person name="Mancinotti D."/>
            <person name="Carrere S."/>
            <person name="Marande W."/>
            <person name="Arribat S."/>
            <person name="Keller J."/>
            <person name="Huneau C."/>
            <person name="Blein T."/>
            <person name="Aime D."/>
            <person name="Laguerre M."/>
            <person name="Taylor J."/>
            <person name="Schubert V."/>
            <person name="Nelson M."/>
            <person name="Geu-Flores F."/>
            <person name="Crespi M."/>
            <person name="Gallardo-Guerrero K."/>
            <person name="Delaux P.-M."/>
            <person name="Salse J."/>
            <person name="Berges H."/>
            <person name="Guyot R."/>
            <person name="Gouzy J."/>
            <person name="Peret B."/>
        </authorList>
    </citation>
    <scope>NUCLEOTIDE SEQUENCE [LARGE SCALE GENOMIC DNA]</scope>
    <source>
        <strain evidence="3">cv. Amiga</strain>
    </source>
</reference>
<accession>A0A6A4NZA7</accession>